<evidence type="ECO:0000256" key="1">
    <source>
        <dbReference type="ARBA" id="ARBA00006484"/>
    </source>
</evidence>
<keyword evidence="5" id="KW-1185">Reference proteome</keyword>
<evidence type="ECO:0000256" key="3">
    <source>
        <dbReference type="ARBA" id="ARBA00023002"/>
    </source>
</evidence>
<dbReference type="SUPFAM" id="SSF51735">
    <property type="entry name" value="NAD(P)-binding Rossmann-fold domains"/>
    <property type="match status" value="1"/>
</dbReference>
<keyword evidence="2" id="KW-0521">NADP</keyword>
<name>A0ABR0KH40_9EURO</name>
<evidence type="ECO:0000256" key="2">
    <source>
        <dbReference type="ARBA" id="ARBA00022857"/>
    </source>
</evidence>
<dbReference type="Gene3D" id="3.40.50.720">
    <property type="entry name" value="NAD(P)-binding Rossmann-like Domain"/>
    <property type="match status" value="1"/>
</dbReference>
<proteinExistence type="inferred from homology"/>
<keyword evidence="3" id="KW-0560">Oxidoreductase</keyword>
<dbReference type="InterPro" id="IPR036291">
    <property type="entry name" value="NAD(P)-bd_dom_sf"/>
</dbReference>
<sequence length="312" mass="33985">MLSSVFDPNNVPSLAGRVFFITGGTAGLGARSISLLAAGKPAHIYFSGRNTKKADELIASLNAKHPDVPVTFIQCDLADLNSVKQAAKTFLAQSQRLDVLYANAGIMALPPGQTKDGYEIQFGTNHLGHAHLINLLLPLMLLTAEEPNSDVRIINMSSIAYKQAPNEGIAFETLKTPQANLGSMIPGGKWTRYGQSKLANMLYAKELAERYPSIKTVSVHPGYIKTDIFANVSFMTTLPVRVAVPLGAGWTPVEEGAYNQTWAGTTERAKLEDGAYYVPIGRKGQLETKQSKDGDLSKRLWDWTQKELAEFS</sequence>
<evidence type="ECO:0000313" key="5">
    <source>
        <dbReference type="Proteomes" id="UP001345013"/>
    </source>
</evidence>
<evidence type="ECO:0000313" key="4">
    <source>
        <dbReference type="EMBL" id="KAK5096233.1"/>
    </source>
</evidence>
<evidence type="ECO:0008006" key="6">
    <source>
        <dbReference type="Google" id="ProtNLM"/>
    </source>
</evidence>
<dbReference type="Proteomes" id="UP001345013">
    <property type="component" value="Unassembled WGS sequence"/>
</dbReference>
<organism evidence="4 5">
    <name type="scientific">Lithohypha guttulata</name>
    <dbReference type="NCBI Taxonomy" id="1690604"/>
    <lineage>
        <taxon>Eukaryota</taxon>
        <taxon>Fungi</taxon>
        <taxon>Dikarya</taxon>
        <taxon>Ascomycota</taxon>
        <taxon>Pezizomycotina</taxon>
        <taxon>Eurotiomycetes</taxon>
        <taxon>Chaetothyriomycetidae</taxon>
        <taxon>Chaetothyriales</taxon>
        <taxon>Trichomeriaceae</taxon>
        <taxon>Lithohypha</taxon>
    </lineage>
</organism>
<dbReference type="PANTHER" id="PTHR24320:SF154">
    <property type="entry name" value="OXIDOREDUCTASE, SHORT-CHAIN DEHYDROGENASE_REDUCTASE FAMILY (AFU_ORTHOLOGUE AFUA_2G04560)"/>
    <property type="match status" value="1"/>
</dbReference>
<dbReference type="EMBL" id="JAVRRG010000023">
    <property type="protein sequence ID" value="KAK5096233.1"/>
    <property type="molecule type" value="Genomic_DNA"/>
</dbReference>
<gene>
    <name evidence="4" type="ORF">LTR24_002638</name>
</gene>
<protein>
    <recommendedName>
        <fullName evidence="6">Oxidoreductase</fullName>
    </recommendedName>
</protein>
<comment type="similarity">
    <text evidence="1">Belongs to the short-chain dehydrogenases/reductases (SDR) family.</text>
</comment>
<comment type="caution">
    <text evidence="4">The sequence shown here is derived from an EMBL/GenBank/DDBJ whole genome shotgun (WGS) entry which is preliminary data.</text>
</comment>
<dbReference type="PRINTS" id="PR00081">
    <property type="entry name" value="GDHRDH"/>
</dbReference>
<accession>A0ABR0KH40</accession>
<dbReference type="InterPro" id="IPR002347">
    <property type="entry name" value="SDR_fam"/>
</dbReference>
<dbReference type="PANTHER" id="PTHR24320">
    <property type="entry name" value="RETINOL DEHYDROGENASE"/>
    <property type="match status" value="1"/>
</dbReference>
<dbReference type="Pfam" id="PF00106">
    <property type="entry name" value="adh_short"/>
    <property type="match status" value="1"/>
</dbReference>
<reference evidence="4 5" key="1">
    <citation type="submission" date="2023-08" db="EMBL/GenBank/DDBJ databases">
        <title>Black Yeasts Isolated from many extreme environments.</title>
        <authorList>
            <person name="Coleine C."/>
            <person name="Stajich J.E."/>
            <person name="Selbmann L."/>
        </authorList>
    </citation>
    <scope>NUCLEOTIDE SEQUENCE [LARGE SCALE GENOMIC DNA]</scope>
    <source>
        <strain evidence="4 5">CCFEE 5885</strain>
    </source>
</reference>